<evidence type="ECO:0008006" key="8">
    <source>
        <dbReference type="Google" id="ProtNLM"/>
    </source>
</evidence>
<dbReference type="InterPro" id="IPR008278">
    <property type="entry name" value="4-PPantetheinyl_Trfase_dom"/>
</dbReference>
<dbReference type="InterPro" id="IPR041354">
    <property type="entry name" value="4PPT_N"/>
</dbReference>
<dbReference type="Proteomes" id="UP000077071">
    <property type="component" value="Chromosome"/>
</dbReference>
<dbReference type="PANTHER" id="PTHR38096:SF1">
    <property type="entry name" value="ENTEROBACTIN SYNTHASE COMPONENT D"/>
    <property type="match status" value="1"/>
</dbReference>
<keyword evidence="7" id="KW-1185">Reference proteome</keyword>
<dbReference type="GO" id="GO:0000287">
    <property type="term" value="F:magnesium ion binding"/>
    <property type="evidence" value="ECO:0007669"/>
    <property type="project" value="InterPro"/>
</dbReference>
<dbReference type="PANTHER" id="PTHR38096">
    <property type="entry name" value="ENTEROBACTIN SYNTHASE COMPONENT D"/>
    <property type="match status" value="1"/>
</dbReference>
<sequence>MVTTAHPGLFSGLLPNSVVVAESSDDEGARPLWPEEAAVIDRAVEKRRREFATVRSLARGCLGRLGVAPAPILPDADRAPRWPAGIVGSMTHCDGMRAAAVARVGSVVGIGIDAEPDQPLPDGLLDFVSVPLERGPLAALAVRRPDVSWDRLLFSAKESVFKTWFPVTRRWLDFSDCAVEFDPNRGTFLATLLVPDGDAMQTMSGRWASSSVAGRALLGTAITVS</sequence>
<dbReference type="InterPro" id="IPR037143">
    <property type="entry name" value="4-PPantetheinyl_Trfase_dom_sf"/>
</dbReference>
<dbReference type="GO" id="GO:0009239">
    <property type="term" value="P:enterobactin biosynthetic process"/>
    <property type="evidence" value="ECO:0007669"/>
    <property type="project" value="InterPro"/>
</dbReference>
<evidence type="ECO:0000313" key="6">
    <source>
        <dbReference type="EMBL" id="AND15923.1"/>
    </source>
</evidence>
<feature type="domain" description="4'-phosphopantetheinyl transferase" evidence="4">
    <location>
        <begin position="109"/>
        <end position="190"/>
    </location>
</feature>
<reference evidence="6 7" key="1">
    <citation type="submission" date="2016-05" db="EMBL/GenBank/DDBJ databases">
        <title>Complete genome sequence of Rathayibacter tritici NCPPB 1953.</title>
        <authorList>
            <person name="Park J."/>
            <person name="Lee H.-H."/>
            <person name="Lee S.-W."/>
            <person name="Seo Y.-S."/>
        </authorList>
    </citation>
    <scope>NUCLEOTIDE SEQUENCE [LARGE SCALE GENOMIC DNA]</scope>
    <source>
        <strain evidence="6 7">NCPPB 1953</strain>
    </source>
</reference>
<feature type="binding site" evidence="3">
    <location>
        <position position="113"/>
    </location>
    <ligand>
        <name>Mg(2+)</name>
        <dbReference type="ChEBI" id="CHEBI:18420"/>
    </ligand>
</feature>
<keyword evidence="1" id="KW-0808">Transferase</keyword>
<dbReference type="GO" id="GO:0005886">
    <property type="term" value="C:plasma membrane"/>
    <property type="evidence" value="ECO:0007669"/>
    <property type="project" value="TreeGrafter"/>
</dbReference>
<dbReference type="STRING" id="33888.A6122_0770"/>
<dbReference type="InterPro" id="IPR003542">
    <property type="entry name" value="Enbac_synth_compD-like"/>
</dbReference>
<keyword evidence="3" id="KW-0460">Magnesium</keyword>
<dbReference type="PRINTS" id="PR01399">
    <property type="entry name" value="ENTSNTHTASED"/>
</dbReference>
<dbReference type="Pfam" id="PF17837">
    <property type="entry name" value="4PPT_N"/>
    <property type="match status" value="1"/>
</dbReference>
<keyword evidence="3" id="KW-0479">Metal-binding</keyword>
<feature type="binding site" evidence="3">
    <location>
        <position position="115"/>
    </location>
    <ligand>
        <name>Mg(2+)</name>
        <dbReference type="ChEBI" id="CHEBI:18420"/>
    </ligand>
</feature>
<protein>
    <recommendedName>
        <fullName evidence="8">4'-phosphopantetheinyl transferase</fullName>
    </recommendedName>
</protein>
<dbReference type="GO" id="GO:0008897">
    <property type="term" value="F:holo-[acyl-carrier-protein] synthase activity"/>
    <property type="evidence" value="ECO:0007669"/>
    <property type="project" value="InterPro"/>
</dbReference>
<dbReference type="SUPFAM" id="SSF56214">
    <property type="entry name" value="4'-phosphopantetheinyl transferase"/>
    <property type="match status" value="1"/>
</dbReference>
<proteinExistence type="predicted"/>
<evidence type="ECO:0000259" key="4">
    <source>
        <dbReference type="Pfam" id="PF01648"/>
    </source>
</evidence>
<organism evidence="6 7">
    <name type="scientific">Rathayibacter tritici</name>
    <dbReference type="NCBI Taxonomy" id="33888"/>
    <lineage>
        <taxon>Bacteria</taxon>
        <taxon>Bacillati</taxon>
        <taxon>Actinomycetota</taxon>
        <taxon>Actinomycetes</taxon>
        <taxon>Micrococcales</taxon>
        <taxon>Microbacteriaceae</taxon>
        <taxon>Rathayibacter</taxon>
    </lineage>
</organism>
<feature type="domain" description="4'-phosphopantetheinyl transferase N-terminal" evidence="5">
    <location>
        <begin position="35"/>
        <end position="102"/>
    </location>
</feature>
<name>A0A160KR81_9MICO</name>
<evidence type="ECO:0000313" key="7">
    <source>
        <dbReference type="Proteomes" id="UP000077071"/>
    </source>
</evidence>
<dbReference type="GO" id="GO:0009366">
    <property type="term" value="C:enterobactin synthetase complex"/>
    <property type="evidence" value="ECO:0007669"/>
    <property type="project" value="InterPro"/>
</dbReference>
<feature type="binding site" evidence="2">
    <location>
        <position position="158"/>
    </location>
    <ligand>
        <name>CoA</name>
        <dbReference type="ChEBI" id="CHEBI:57287"/>
    </ligand>
</feature>
<feature type="binding site" evidence="2">
    <location>
        <begin position="91"/>
        <end position="92"/>
    </location>
    <ligand>
        <name>CoA</name>
        <dbReference type="ChEBI" id="CHEBI:57287"/>
    </ligand>
</feature>
<evidence type="ECO:0000256" key="2">
    <source>
        <dbReference type="PIRSR" id="PIRSR603542-1"/>
    </source>
</evidence>
<dbReference type="KEGG" id="rtn:A6122_0770"/>
<evidence type="ECO:0000256" key="3">
    <source>
        <dbReference type="PIRSR" id="PIRSR603542-2"/>
    </source>
</evidence>
<accession>A0A160KR81</accession>
<feature type="binding site" evidence="3">
    <location>
        <position position="114"/>
    </location>
    <ligand>
        <name>Mg(2+)</name>
        <dbReference type="ChEBI" id="CHEBI:18420"/>
    </ligand>
</feature>
<evidence type="ECO:0000256" key="1">
    <source>
        <dbReference type="ARBA" id="ARBA00022679"/>
    </source>
</evidence>
<dbReference type="EMBL" id="CP015515">
    <property type="protein sequence ID" value="AND15923.1"/>
    <property type="molecule type" value="Genomic_DNA"/>
</dbReference>
<dbReference type="PATRIC" id="fig|33888.3.peg.860"/>
<gene>
    <name evidence="6" type="ORF">A6122_0770</name>
</gene>
<feature type="binding site" evidence="2">
    <location>
        <position position="162"/>
    </location>
    <ligand>
        <name>CoA</name>
        <dbReference type="ChEBI" id="CHEBI:57287"/>
    </ligand>
</feature>
<comment type="cofactor">
    <cofactor evidence="3">
        <name>Mg(2+)</name>
        <dbReference type="ChEBI" id="CHEBI:18420"/>
    </cofactor>
</comment>
<feature type="binding site" evidence="2">
    <location>
        <position position="47"/>
    </location>
    <ligand>
        <name>CoA</name>
        <dbReference type="ChEBI" id="CHEBI:57287"/>
    </ligand>
</feature>
<feature type="binding site" evidence="2">
    <location>
        <position position="55"/>
    </location>
    <ligand>
        <name>CoA</name>
        <dbReference type="ChEBI" id="CHEBI:57287"/>
    </ligand>
</feature>
<feature type="binding site" evidence="2">
    <location>
        <position position="172"/>
    </location>
    <ligand>
        <name>CoA</name>
        <dbReference type="ChEBI" id="CHEBI:57287"/>
    </ligand>
</feature>
<dbReference type="AlphaFoldDB" id="A0A160KR81"/>
<evidence type="ECO:0000259" key="5">
    <source>
        <dbReference type="Pfam" id="PF17837"/>
    </source>
</evidence>
<dbReference type="Pfam" id="PF01648">
    <property type="entry name" value="ACPS"/>
    <property type="match status" value="1"/>
</dbReference>
<feature type="binding site" evidence="2">
    <location>
        <position position="113"/>
    </location>
    <ligand>
        <name>CoA</name>
        <dbReference type="ChEBI" id="CHEBI:57287"/>
    </ligand>
</feature>